<proteinExistence type="predicted"/>
<gene>
    <name evidence="4" type="ORF">Sya03_40790</name>
</gene>
<protein>
    <submittedName>
        <fullName evidence="4">Dynamin</fullName>
    </submittedName>
</protein>
<evidence type="ECO:0000256" key="2">
    <source>
        <dbReference type="SAM" id="Phobius"/>
    </source>
</evidence>
<dbReference type="AlphaFoldDB" id="A0A8J3YBF4"/>
<keyword evidence="2" id="KW-0472">Membrane</keyword>
<keyword evidence="5" id="KW-1185">Reference proteome</keyword>
<keyword evidence="1" id="KW-0175">Coiled coil</keyword>
<evidence type="ECO:0000256" key="1">
    <source>
        <dbReference type="SAM" id="Coils"/>
    </source>
</evidence>
<dbReference type="Pfam" id="PF01926">
    <property type="entry name" value="MMR_HSR1"/>
    <property type="match status" value="1"/>
</dbReference>
<dbReference type="Proteomes" id="UP000652013">
    <property type="component" value="Unassembled WGS sequence"/>
</dbReference>
<dbReference type="SUPFAM" id="SSF52540">
    <property type="entry name" value="P-loop containing nucleoside triphosphate hydrolases"/>
    <property type="match status" value="1"/>
</dbReference>
<dbReference type="InterPro" id="IPR051943">
    <property type="entry name" value="TRAFAC_Dynamin-like_GTPase"/>
</dbReference>
<dbReference type="PANTHER" id="PTHR43681:SF1">
    <property type="entry name" value="SARCALUMENIN"/>
    <property type="match status" value="1"/>
</dbReference>
<dbReference type="GO" id="GO:0005525">
    <property type="term" value="F:GTP binding"/>
    <property type="evidence" value="ECO:0007669"/>
    <property type="project" value="InterPro"/>
</dbReference>
<reference evidence="4" key="1">
    <citation type="submission" date="2021-01" db="EMBL/GenBank/DDBJ databases">
        <title>Whole genome shotgun sequence of Spirilliplanes yamanashiensis NBRC 15828.</title>
        <authorList>
            <person name="Komaki H."/>
            <person name="Tamura T."/>
        </authorList>
    </citation>
    <scope>NUCLEOTIDE SEQUENCE</scope>
    <source>
        <strain evidence="4">NBRC 15828</strain>
    </source>
</reference>
<feature type="domain" description="G" evidence="3">
    <location>
        <begin position="44"/>
        <end position="160"/>
    </location>
</feature>
<dbReference type="RefSeq" id="WP_203939949.1">
    <property type="nucleotide sequence ID" value="NZ_BAAAGJ010000005.1"/>
</dbReference>
<accession>A0A8J3YBF4</accession>
<evidence type="ECO:0000313" key="4">
    <source>
        <dbReference type="EMBL" id="GIJ04727.1"/>
    </source>
</evidence>
<dbReference type="InterPro" id="IPR027417">
    <property type="entry name" value="P-loop_NTPase"/>
</dbReference>
<dbReference type="Gene3D" id="3.40.50.300">
    <property type="entry name" value="P-loop containing nucleotide triphosphate hydrolases"/>
    <property type="match status" value="1"/>
</dbReference>
<sequence>MTDALAQRLTTGMQQVLAYLRTVDADAAAEVEAARRQRLVRPSVVVVGETNRGKSSLVNALLGVPGLSPVGVGVTTDRYVEFRTGDTLAVHDEPRQRTVTHPAPLLQYLTLVDTPGVGGLDPAHAEVAADAAAHATALLFVADASAPLSRPELDFLALAGRRVNTVVFALTKVDAYPGWRTIAEDNRGLLRAHAPRFAAAPWYPVSSTLAEAAVTTGGEVGAELAEAARIAPLQHALVQLAGHGHLLQVANVLRAARTELVRLDAALGERLRATEPDPAAAEAAKHRRAELAGRKRTQSRQWSLTLTAETQRARVAAVAGLRAELNTVQEDTLAVIDSARGDELAALPATVDTALQAVAVRLSQDLRGRFAAVAENALAGVFDDPAELRHVMSGLNATLRHALTGQPRTGGGSGADNVMVAMSAGGMAFMAGRGAAAGLGALGAGGLVGGGLLIPFAGLGLGLAAGAFVLYRRRVQNDRQQARVWLREVLAEARAALSDELTQRFTDLQYALTVALDEAIEKRLAQLDAHIADIDRAAATDAAARTRLRAELQTRRDALRAQVKKVDETLAAARALAPAAPQEATP</sequence>
<dbReference type="InterPro" id="IPR006073">
    <property type="entry name" value="GTP-bd"/>
</dbReference>
<evidence type="ECO:0000259" key="3">
    <source>
        <dbReference type="Pfam" id="PF01926"/>
    </source>
</evidence>
<dbReference type="EMBL" id="BOOY01000029">
    <property type="protein sequence ID" value="GIJ04727.1"/>
    <property type="molecule type" value="Genomic_DNA"/>
</dbReference>
<keyword evidence="2" id="KW-0812">Transmembrane</keyword>
<evidence type="ECO:0000313" key="5">
    <source>
        <dbReference type="Proteomes" id="UP000652013"/>
    </source>
</evidence>
<dbReference type="PANTHER" id="PTHR43681">
    <property type="entry name" value="TRANSMEMBRANE GTPASE FZO"/>
    <property type="match status" value="1"/>
</dbReference>
<name>A0A8J3YBF4_9ACTN</name>
<comment type="caution">
    <text evidence="4">The sequence shown here is derived from an EMBL/GenBank/DDBJ whole genome shotgun (WGS) entry which is preliminary data.</text>
</comment>
<organism evidence="4 5">
    <name type="scientific">Spirilliplanes yamanashiensis</name>
    <dbReference type="NCBI Taxonomy" id="42233"/>
    <lineage>
        <taxon>Bacteria</taxon>
        <taxon>Bacillati</taxon>
        <taxon>Actinomycetota</taxon>
        <taxon>Actinomycetes</taxon>
        <taxon>Micromonosporales</taxon>
        <taxon>Micromonosporaceae</taxon>
        <taxon>Spirilliplanes</taxon>
    </lineage>
</organism>
<feature type="coiled-coil region" evidence="1">
    <location>
        <begin position="549"/>
        <end position="576"/>
    </location>
</feature>
<keyword evidence="2" id="KW-1133">Transmembrane helix</keyword>
<feature type="transmembrane region" description="Helical" evidence="2">
    <location>
        <begin position="452"/>
        <end position="471"/>
    </location>
</feature>